<reference evidence="2" key="1">
    <citation type="journal article" date="2007" name="Science">
        <title>Evolutionary and biomedical insights from the rhesus macaque genome.</title>
        <authorList>
            <person name="Gibbs R.A."/>
            <person name="Rogers J."/>
            <person name="Katze M.G."/>
            <person name="Bumgarner R."/>
            <person name="Weinstock G.M."/>
            <person name="Mardis E.R."/>
            <person name="Remington K.A."/>
            <person name="Strausberg R.L."/>
            <person name="Venter J.C."/>
            <person name="Wilson R.K."/>
            <person name="Batzer M.A."/>
            <person name="Bustamante C.D."/>
            <person name="Eichler E.E."/>
            <person name="Hahn M.W."/>
            <person name="Hardison R.C."/>
            <person name="Makova K.D."/>
            <person name="Miller W."/>
            <person name="Milosavljevic A."/>
            <person name="Palermo R.E."/>
            <person name="Siepel A."/>
            <person name="Sikela J.M."/>
            <person name="Attaway T."/>
            <person name="Bell S."/>
            <person name="Bernard K.E."/>
            <person name="Buhay C.J."/>
            <person name="Chandrabose M.N."/>
            <person name="Dao M."/>
            <person name="Davis C."/>
            <person name="Delehaunty K.D."/>
            <person name="Ding Y."/>
            <person name="Dinh H.H."/>
            <person name="Dugan-Rocha S."/>
            <person name="Fulton L.A."/>
            <person name="Gabisi R.A."/>
            <person name="Garner T.T."/>
            <person name="Godfrey J."/>
            <person name="Hawes A.C."/>
            <person name="Hernandez J."/>
            <person name="Hines S."/>
            <person name="Holder M."/>
            <person name="Hume J."/>
            <person name="Jhangiani S.N."/>
            <person name="Joshi V."/>
            <person name="Khan Z.M."/>
            <person name="Kirkness E.F."/>
            <person name="Cree A."/>
            <person name="Fowler R.G."/>
            <person name="Lee S."/>
            <person name="Lewis L.R."/>
            <person name="Li Z."/>
            <person name="Liu Y.-S."/>
            <person name="Moore S.M."/>
            <person name="Muzny D."/>
            <person name="Nazareth L.V."/>
            <person name="Ngo D.N."/>
            <person name="Okwuonu G.O."/>
            <person name="Pai G."/>
            <person name="Parker D."/>
            <person name="Paul H.A."/>
            <person name="Pfannkoch C."/>
            <person name="Pohl C.S."/>
            <person name="Rogers Y.-H.C."/>
            <person name="Ruiz S.J."/>
            <person name="Sabo A."/>
            <person name="Santibanez J."/>
            <person name="Schneider B.W."/>
            <person name="Smith S.M."/>
            <person name="Sodergren E."/>
            <person name="Svatek A.F."/>
            <person name="Utterback T.R."/>
            <person name="Vattathil S."/>
            <person name="Warren W."/>
            <person name="White C.S."/>
            <person name="Chinwalla A.T."/>
            <person name="Feng Y."/>
            <person name="Halpern A.L."/>
            <person name="Hillier L.W."/>
            <person name="Huang X."/>
            <person name="Minx P."/>
            <person name="Nelson J.O."/>
            <person name="Pepin K.H."/>
            <person name="Qin X."/>
            <person name="Sutton G.G."/>
            <person name="Venter E."/>
            <person name="Walenz B.P."/>
            <person name="Wallis J.W."/>
            <person name="Worley K.C."/>
            <person name="Yang S.-P."/>
            <person name="Jones S.M."/>
            <person name="Marra M.A."/>
            <person name="Rocchi M."/>
            <person name="Schein J.E."/>
            <person name="Baertsch R."/>
            <person name="Clarke L."/>
            <person name="Csuros M."/>
            <person name="Glasscock J."/>
            <person name="Harris R.A."/>
            <person name="Havlak P."/>
            <person name="Jackson A.R."/>
            <person name="Jiang H."/>
            <person name="Liu Y."/>
            <person name="Messina D.N."/>
            <person name="Shen Y."/>
            <person name="Song H.X.-Z."/>
            <person name="Wylie T."/>
            <person name="Zhang L."/>
            <person name="Birney E."/>
            <person name="Han K."/>
            <person name="Konkel M.K."/>
            <person name="Lee J."/>
            <person name="Smit A.F.A."/>
            <person name="Ullmer B."/>
            <person name="Wang H."/>
            <person name="Xing J."/>
            <person name="Burhans R."/>
            <person name="Cheng Z."/>
            <person name="Karro J.E."/>
            <person name="Ma J."/>
            <person name="Raney B."/>
            <person name="She X."/>
            <person name="Cox M.J."/>
            <person name="Demuth J.P."/>
            <person name="Dumas L.J."/>
            <person name="Han S.-G."/>
            <person name="Hopkins J."/>
            <person name="Karimpour-Fard A."/>
            <person name="Kim Y.H."/>
            <person name="Pollack J.R."/>
            <person name="Vinar T."/>
            <person name="Addo-Quaye C."/>
            <person name="Degenhardt J."/>
            <person name="Denby A."/>
            <person name="Hubisz M.J."/>
            <person name="Indap A."/>
            <person name="Kosiol C."/>
            <person name="Lahn B.T."/>
            <person name="Lawson H.A."/>
            <person name="Marklein A."/>
            <person name="Nielsen R."/>
            <person name="Vallender E.J."/>
            <person name="Clark A.G."/>
            <person name="Ferguson B."/>
            <person name="Hernandez R.D."/>
            <person name="Hirani K."/>
            <person name="Kehrer-Sawatzki H."/>
            <person name="Kolb J."/>
            <person name="Patil S."/>
            <person name="Pu L.-L."/>
            <person name="Ren Y."/>
            <person name="Smith D.G."/>
            <person name="Wheeler D.A."/>
            <person name="Schenck I."/>
            <person name="Ball E.V."/>
            <person name="Chen R."/>
            <person name="Cooper D.N."/>
            <person name="Giardine B."/>
            <person name="Hsu F."/>
            <person name="Kent W.J."/>
            <person name="Lesk A."/>
            <person name="Nelson D.L."/>
            <person name="O'brien W.E."/>
            <person name="Pruefer K."/>
            <person name="Stenson P.D."/>
            <person name="Wallace J.C."/>
            <person name="Ke H."/>
            <person name="Liu X.-M."/>
            <person name="Wang P."/>
            <person name="Xiang A.P."/>
            <person name="Yang F."/>
            <person name="Barber G.P."/>
            <person name="Haussler D."/>
            <person name="Karolchik D."/>
            <person name="Kern A.D."/>
            <person name="Kuhn R.M."/>
            <person name="Smith K.E."/>
            <person name="Zwieg A.S."/>
        </authorList>
    </citation>
    <scope>NUCLEOTIDE SEQUENCE [LARGE SCALE GENOMIC DNA]</scope>
    <source>
        <strain evidence="2">17573</strain>
    </source>
</reference>
<sequence>MPYFNPRGELFYSLFSKLPHHFSGSWVQFLYSTSCFLRQGLALSPRLECSGAVLAHCNLQLPSSSIPPESAGTTGVCHHTRLIFCIFSRDGVLPCCPGWPRISELKQSACLGLPKCWDYRCEPPCQAFGFIL</sequence>
<dbReference type="PANTHER" id="PTHR12138:SF75">
    <property type="entry name" value="SECRETED PROTEIN"/>
    <property type="match status" value="1"/>
</dbReference>
<reference evidence="1" key="3">
    <citation type="submission" date="2025-08" db="UniProtKB">
        <authorList>
            <consortium name="Ensembl"/>
        </authorList>
    </citation>
    <scope>IDENTIFICATION</scope>
    <source>
        <strain evidence="1">17573</strain>
    </source>
</reference>
<dbReference type="GeneTree" id="ENSGT00940000166898"/>
<dbReference type="PANTHER" id="PTHR12138">
    <property type="entry name" value="PRIMATE-EXPANDED PROTEIN FAMILY"/>
    <property type="match status" value="1"/>
</dbReference>
<dbReference type="STRING" id="9544.ENSMMUP00000071221"/>
<organism evidence="1 2">
    <name type="scientific">Macaca mulatta</name>
    <name type="common">Rhesus macaque</name>
    <dbReference type="NCBI Taxonomy" id="9544"/>
    <lineage>
        <taxon>Eukaryota</taxon>
        <taxon>Metazoa</taxon>
        <taxon>Chordata</taxon>
        <taxon>Craniata</taxon>
        <taxon>Vertebrata</taxon>
        <taxon>Euteleostomi</taxon>
        <taxon>Mammalia</taxon>
        <taxon>Eutheria</taxon>
        <taxon>Euarchontoglires</taxon>
        <taxon>Primates</taxon>
        <taxon>Haplorrhini</taxon>
        <taxon>Catarrhini</taxon>
        <taxon>Cercopithecidae</taxon>
        <taxon>Cercopithecinae</taxon>
        <taxon>Macaca</taxon>
    </lineage>
</organism>
<dbReference type="InParanoid" id="A0A5F8A2U7"/>
<dbReference type="Bgee" id="ENSMMUG00000060201">
    <property type="expression patterns" value="Expressed in intestine and 7 other cell types or tissues"/>
</dbReference>
<name>A0A5F8A2U7_MACMU</name>
<protein>
    <submittedName>
        <fullName evidence="1">Uncharacterized protein</fullName>
    </submittedName>
</protein>
<dbReference type="VEuPathDB" id="HostDB:ENSMMUG00000060201"/>
<dbReference type="Ensembl" id="ENSMMUT00000083363.1">
    <property type="protein sequence ID" value="ENSMMUP00000071221.1"/>
    <property type="gene ID" value="ENSMMUG00000060201.1"/>
</dbReference>
<dbReference type="Proteomes" id="UP000006718">
    <property type="component" value="Chromosome 12"/>
</dbReference>
<accession>A0A5F8A2U7</accession>
<reference evidence="1" key="4">
    <citation type="submission" date="2025-09" db="UniProtKB">
        <authorList>
            <consortium name="Ensembl"/>
        </authorList>
    </citation>
    <scope>IDENTIFICATION</scope>
    <source>
        <strain evidence="1">17573</strain>
    </source>
</reference>
<evidence type="ECO:0000313" key="2">
    <source>
        <dbReference type="Proteomes" id="UP000006718"/>
    </source>
</evidence>
<proteinExistence type="predicted"/>
<keyword evidence="2" id="KW-1185">Reference proteome</keyword>
<reference evidence="1" key="2">
    <citation type="submission" date="2019-01" db="EMBL/GenBank/DDBJ databases">
        <authorList>
            <person name="Graves T."/>
            <person name="Eichler E.E."/>
            <person name="Wilson R.K."/>
        </authorList>
    </citation>
    <scope>NUCLEOTIDE SEQUENCE [LARGE SCALE GENOMIC DNA]</scope>
    <source>
        <strain evidence="1">17573</strain>
    </source>
</reference>
<dbReference type="AlphaFoldDB" id="A0A5F8A2U7"/>
<evidence type="ECO:0000313" key="1">
    <source>
        <dbReference type="Ensembl" id="ENSMMUP00000071221.1"/>
    </source>
</evidence>